<keyword evidence="2" id="KW-0596">Phosphopantetheine</keyword>
<dbReference type="InterPro" id="IPR001242">
    <property type="entry name" value="Condensation_dom"/>
</dbReference>
<keyword evidence="3" id="KW-0597">Phosphoprotein</keyword>
<dbReference type="SUPFAM" id="SSF56801">
    <property type="entry name" value="Acetyl-CoA synthetase-like"/>
    <property type="match status" value="1"/>
</dbReference>
<dbReference type="SUPFAM" id="SSF52777">
    <property type="entry name" value="CoA-dependent acyltransferases"/>
    <property type="match status" value="2"/>
</dbReference>
<dbReference type="RefSeq" id="WP_182159472.1">
    <property type="nucleotide sequence ID" value="NZ_JACEZT010000001.1"/>
</dbReference>
<dbReference type="InterPro" id="IPR006162">
    <property type="entry name" value="Ppantetheine_attach_site"/>
</dbReference>
<dbReference type="GO" id="GO:0031177">
    <property type="term" value="F:phosphopantetheine binding"/>
    <property type="evidence" value="ECO:0007669"/>
    <property type="project" value="TreeGrafter"/>
</dbReference>
<dbReference type="InterPro" id="IPR036736">
    <property type="entry name" value="ACP-like_sf"/>
</dbReference>
<dbReference type="PROSITE" id="PS50075">
    <property type="entry name" value="CARRIER"/>
    <property type="match status" value="1"/>
</dbReference>
<gene>
    <name evidence="5" type="ORF">H3H37_01740</name>
</gene>
<dbReference type="Gene3D" id="3.30.559.30">
    <property type="entry name" value="Nonribosomal peptide synthetase, condensation domain"/>
    <property type="match status" value="1"/>
</dbReference>
<proteinExistence type="predicted"/>
<evidence type="ECO:0000313" key="5">
    <source>
        <dbReference type="EMBL" id="MBA5635775.1"/>
    </source>
</evidence>
<dbReference type="PANTHER" id="PTHR45527:SF1">
    <property type="entry name" value="FATTY ACID SYNTHASE"/>
    <property type="match status" value="1"/>
</dbReference>
<evidence type="ECO:0000313" key="6">
    <source>
        <dbReference type="Proteomes" id="UP000534388"/>
    </source>
</evidence>
<dbReference type="Gene3D" id="3.30.300.30">
    <property type="match status" value="1"/>
</dbReference>
<dbReference type="InterPro" id="IPR025110">
    <property type="entry name" value="AMP-bd_C"/>
</dbReference>
<dbReference type="Gene3D" id="2.30.38.10">
    <property type="entry name" value="Luciferase, Domain 3"/>
    <property type="match status" value="1"/>
</dbReference>
<dbReference type="InterPro" id="IPR045851">
    <property type="entry name" value="AMP-bd_C_sf"/>
</dbReference>
<dbReference type="GO" id="GO:0003824">
    <property type="term" value="F:catalytic activity"/>
    <property type="evidence" value="ECO:0007669"/>
    <property type="project" value="InterPro"/>
</dbReference>
<organism evidence="5 6">
    <name type="scientific">Rugamonas brunnea</name>
    <dbReference type="NCBI Taxonomy" id="2758569"/>
    <lineage>
        <taxon>Bacteria</taxon>
        <taxon>Pseudomonadati</taxon>
        <taxon>Pseudomonadota</taxon>
        <taxon>Betaproteobacteria</taxon>
        <taxon>Burkholderiales</taxon>
        <taxon>Oxalobacteraceae</taxon>
        <taxon>Telluria group</taxon>
        <taxon>Rugamonas</taxon>
    </lineage>
</organism>
<dbReference type="FunFam" id="2.30.38.10:FF:000001">
    <property type="entry name" value="Non-ribosomal peptide synthetase PvdI"/>
    <property type="match status" value="1"/>
</dbReference>
<name>A0A7W2IA52_9BURK</name>
<dbReference type="Pfam" id="PF00501">
    <property type="entry name" value="AMP-binding"/>
    <property type="match status" value="1"/>
</dbReference>
<dbReference type="InterPro" id="IPR020845">
    <property type="entry name" value="AMP-binding_CS"/>
</dbReference>
<evidence type="ECO:0000256" key="2">
    <source>
        <dbReference type="ARBA" id="ARBA00022450"/>
    </source>
</evidence>
<dbReference type="PROSITE" id="PS00455">
    <property type="entry name" value="AMP_BINDING"/>
    <property type="match status" value="1"/>
</dbReference>
<evidence type="ECO:0000256" key="3">
    <source>
        <dbReference type="ARBA" id="ARBA00022553"/>
    </source>
</evidence>
<dbReference type="Gene3D" id="3.30.559.10">
    <property type="entry name" value="Chloramphenicol acetyltransferase-like domain"/>
    <property type="match status" value="1"/>
</dbReference>
<sequence>MTSSTSTCPHVDTALPHDGWLPRAAFPPLAADAADAATEAWPPLSGASQQRLRELESRHHLAPGHGLLAAWLALLHQLTDQAELAVFELRPGGWSGIASAVEASTTYTGLLRSLGRKLGTARPQQLEARDDQAGPQCRLGFCLDDGTLAPPSVCPDQLDLLLILPAGGQGAVRWRARLADACTRRHLQLLLVLLDKLLARPDEVLGRLDPLCPAERARLLHAFQDTATAYPRDSTLVDLLRDSAARDADRLAVTDGRRTLTRGQLLQQASALAARLQRHGVTPAAPVALLMPRDCAMVVATVASLVAGACYCPLDPDYPPERIAYCLADSGARCLLVSDAATLAMAQALQAAGQFSGAVLVVDPAGQDDDADRAVPVAAPVRASDTAYLMYTSGTTGQPKGVLVSHRGVVRLVRDTNYIRFDEDSRVLQAGAIGFDASTFELWGALLNGGELHIVGRDTLLSARLLGQFLAASRINTALITSSLFAQLANENAALFQPLRTLVIGGDVVPARQVQAVRLACPGLTVVNAYGPTENAVISTAHVIGDADGLDIPIGRPISNSSAYVLGRLGQLQPVGVPGELYVGGDGIGNGYLERPELTQAAFVPSPFGPGATLYRTGDMARWRDDGTLDFLGRRDQQIKVRGFRVELGEVENQLLAIADVTAAIVIARRSAATGESQLHAWFTARTPLDPARVRAQLADALPVHMVPHLLRQLDALPLTANGKIDRQALQAAQVLRPVPAAAETAAPAQVTPLEQTVLQLLSALLEGDAVTLDDNALALGASSLTAAMLAARIETQLHKPCTAAMVLASATLRALCHALVQSPDLAPDARQAIPALTRRATYRAAPQQQQLYVAWLKDPASRAYHLPIEIAWDGQADLARLEAALNELVCRHDILRTSFHHDGAALQQQVQAMLAVRIEQREAGDDMAAAIDAWARPFDLEQAPAWRVALFRSRGHGRDQACLLLDLHHILADAISIALLLEQWQALYLGQPVPLPSHQFGDYAEWRHAPATQQWHDNLAPFWRATMNGWQRAPELPLDRTRAALRSERGAMLAVDLGEQRSAALRRCAQTLRLTPFHLLLASYALWLAGTLDQTEVTVGSPAAGRQAAGTESLVGMLVNTVCLRIDVAGNDTAADWLRRTARHIDASFEHQAYPFASLADAVDAARDYRRHPVFDTMFALQNTALGRQAFLGQPVRWAPEHTASTLFDLNLQLDDSAPVLRGHWAYNRDLFDAVTVQTFRDDWLAMLDRLLAQPDAPLASLLAAPATPAPAPVLAPISFTL</sequence>
<dbReference type="Gene3D" id="1.10.1200.10">
    <property type="entry name" value="ACP-like"/>
    <property type="match status" value="1"/>
</dbReference>
<dbReference type="EMBL" id="JACEZT010000001">
    <property type="protein sequence ID" value="MBA5635775.1"/>
    <property type="molecule type" value="Genomic_DNA"/>
</dbReference>
<dbReference type="InterPro" id="IPR010071">
    <property type="entry name" value="AA_adenyl_dom"/>
</dbReference>
<comment type="caution">
    <text evidence="5">The sequence shown here is derived from an EMBL/GenBank/DDBJ whole genome shotgun (WGS) entry which is preliminary data.</text>
</comment>
<dbReference type="GO" id="GO:0044550">
    <property type="term" value="P:secondary metabolite biosynthetic process"/>
    <property type="evidence" value="ECO:0007669"/>
    <property type="project" value="TreeGrafter"/>
</dbReference>
<dbReference type="InterPro" id="IPR009081">
    <property type="entry name" value="PP-bd_ACP"/>
</dbReference>
<evidence type="ECO:0000259" key="4">
    <source>
        <dbReference type="PROSITE" id="PS50075"/>
    </source>
</evidence>
<dbReference type="CDD" id="cd12117">
    <property type="entry name" value="A_NRPS_Srf_like"/>
    <property type="match status" value="1"/>
</dbReference>
<feature type="domain" description="Carrier" evidence="4">
    <location>
        <begin position="749"/>
        <end position="824"/>
    </location>
</feature>
<dbReference type="Pfam" id="PF00668">
    <property type="entry name" value="Condensation"/>
    <property type="match status" value="1"/>
</dbReference>
<dbReference type="InterPro" id="IPR000873">
    <property type="entry name" value="AMP-dep_synth/lig_dom"/>
</dbReference>
<dbReference type="Pfam" id="PF00550">
    <property type="entry name" value="PP-binding"/>
    <property type="match status" value="1"/>
</dbReference>
<keyword evidence="6" id="KW-1185">Reference proteome</keyword>
<dbReference type="InterPro" id="IPR023213">
    <property type="entry name" value="CAT-like_dom_sf"/>
</dbReference>
<dbReference type="CDD" id="cd19531">
    <property type="entry name" value="LCL_NRPS-like"/>
    <property type="match status" value="1"/>
</dbReference>
<dbReference type="PANTHER" id="PTHR45527">
    <property type="entry name" value="NONRIBOSOMAL PEPTIDE SYNTHETASE"/>
    <property type="match status" value="1"/>
</dbReference>
<dbReference type="GO" id="GO:0005737">
    <property type="term" value="C:cytoplasm"/>
    <property type="evidence" value="ECO:0007669"/>
    <property type="project" value="TreeGrafter"/>
</dbReference>
<dbReference type="GO" id="GO:0043041">
    <property type="term" value="P:amino acid activation for nonribosomal peptide biosynthetic process"/>
    <property type="evidence" value="ECO:0007669"/>
    <property type="project" value="TreeGrafter"/>
</dbReference>
<dbReference type="PROSITE" id="PS00012">
    <property type="entry name" value="PHOSPHOPANTETHEINE"/>
    <property type="match status" value="1"/>
</dbReference>
<dbReference type="Proteomes" id="UP000534388">
    <property type="component" value="Unassembled WGS sequence"/>
</dbReference>
<accession>A0A7W2IA52</accession>
<protein>
    <submittedName>
        <fullName evidence="5">Amino acid adenylation domain-containing protein</fullName>
    </submittedName>
</protein>
<evidence type="ECO:0000256" key="1">
    <source>
        <dbReference type="ARBA" id="ARBA00001957"/>
    </source>
</evidence>
<reference evidence="5 6" key="1">
    <citation type="submission" date="2020-07" db="EMBL/GenBank/DDBJ databases">
        <title>Novel species isolated from subtropical streams in China.</title>
        <authorList>
            <person name="Lu H."/>
        </authorList>
    </citation>
    <scope>NUCLEOTIDE SEQUENCE [LARGE SCALE GENOMIC DNA]</scope>
    <source>
        <strain evidence="5 6">LX20W</strain>
    </source>
</reference>
<comment type="cofactor">
    <cofactor evidence="1">
        <name>pantetheine 4'-phosphate</name>
        <dbReference type="ChEBI" id="CHEBI:47942"/>
    </cofactor>
</comment>
<dbReference type="SUPFAM" id="SSF47336">
    <property type="entry name" value="ACP-like"/>
    <property type="match status" value="1"/>
</dbReference>
<dbReference type="Gene3D" id="3.40.50.980">
    <property type="match status" value="2"/>
</dbReference>
<dbReference type="Pfam" id="PF13193">
    <property type="entry name" value="AMP-binding_C"/>
    <property type="match status" value="1"/>
</dbReference>
<dbReference type="NCBIfam" id="TIGR01733">
    <property type="entry name" value="AA-adenyl-dom"/>
    <property type="match status" value="1"/>
</dbReference>